<proteinExistence type="predicted"/>
<accession>A0A3M6TS71</accession>
<dbReference type="AlphaFoldDB" id="A0A3M6TS71"/>
<reference evidence="1 2" key="1">
    <citation type="journal article" date="2018" name="Sci. Rep.">
        <title>Comparative analysis of the Pocillopora damicornis genome highlights role of immune system in coral evolution.</title>
        <authorList>
            <person name="Cunning R."/>
            <person name="Bay R.A."/>
            <person name="Gillette P."/>
            <person name="Baker A.C."/>
            <person name="Traylor-Knowles N."/>
        </authorList>
    </citation>
    <scope>NUCLEOTIDE SEQUENCE [LARGE SCALE GENOMIC DNA]</scope>
    <source>
        <strain evidence="1">RSMAS</strain>
        <tissue evidence="1">Whole animal</tissue>
    </source>
</reference>
<organism evidence="1 2">
    <name type="scientific">Pocillopora damicornis</name>
    <name type="common">Cauliflower coral</name>
    <name type="synonym">Millepora damicornis</name>
    <dbReference type="NCBI Taxonomy" id="46731"/>
    <lineage>
        <taxon>Eukaryota</taxon>
        <taxon>Metazoa</taxon>
        <taxon>Cnidaria</taxon>
        <taxon>Anthozoa</taxon>
        <taxon>Hexacorallia</taxon>
        <taxon>Scleractinia</taxon>
        <taxon>Astrocoeniina</taxon>
        <taxon>Pocilloporidae</taxon>
        <taxon>Pocillopora</taxon>
    </lineage>
</organism>
<dbReference type="Proteomes" id="UP000275408">
    <property type="component" value="Unassembled WGS sequence"/>
</dbReference>
<keyword evidence="2" id="KW-1185">Reference proteome</keyword>
<name>A0A3M6TS71_POCDA</name>
<dbReference type="EMBL" id="RCHS01003049">
    <property type="protein sequence ID" value="RMX44118.1"/>
    <property type="molecule type" value="Genomic_DNA"/>
</dbReference>
<sequence>MGDTITQNVTCLVSSSFISEETVLRWLEDLLSRTSGQSCSWLKTTTMSRKEIEKKIGNER</sequence>
<evidence type="ECO:0000313" key="2">
    <source>
        <dbReference type="Proteomes" id="UP000275408"/>
    </source>
</evidence>
<comment type="caution">
    <text evidence="1">The sequence shown here is derived from an EMBL/GenBank/DDBJ whole genome shotgun (WGS) entry which is preliminary data.</text>
</comment>
<gene>
    <name evidence="1" type="ORF">pdam_00002457</name>
</gene>
<protein>
    <submittedName>
        <fullName evidence="1">Uncharacterized protein</fullName>
    </submittedName>
</protein>
<evidence type="ECO:0000313" key="1">
    <source>
        <dbReference type="EMBL" id="RMX44118.1"/>
    </source>
</evidence>